<dbReference type="InterPro" id="IPR036138">
    <property type="entry name" value="PBP_dimer_sf"/>
</dbReference>
<dbReference type="InterPro" id="IPR005311">
    <property type="entry name" value="PBP_dimer"/>
</dbReference>
<dbReference type="GO" id="GO:0071555">
    <property type="term" value="P:cell wall organization"/>
    <property type="evidence" value="ECO:0007669"/>
    <property type="project" value="TreeGrafter"/>
</dbReference>
<evidence type="ECO:0000259" key="4">
    <source>
        <dbReference type="Pfam" id="PF00905"/>
    </source>
</evidence>
<dbReference type="InterPro" id="IPR050515">
    <property type="entry name" value="Beta-lactam/transpept"/>
</dbReference>
<organism evidence="6 7">
    <name type="scientific">Candidatus Woesebacteria bacterium GW2011_GWA1_37_7</name>
    <dbReference type="NCBI Taxonomy" id="1618545"/>
    <lineage>
        <taxon>Bacteria</taxon>
        <taxon>Candidatus Woeseibacteriota</taxon>
    </lineage>
</organism>
<keyword evidence="3" id="KW-1133">Transmembrane helix</keyword>
<dbReference type="PANTHER" id="PTHR30627:SF1">
    <property type="entry name" value="PEPTIDOGLYCAN D,D-TRANSPEPTIDASE FTSI"/>
    <property type="match status" value="1"/>
</dbReference>
<evidence type="ECO:0000256" key="1">
    <source>
        <dbReference type="ARBA" id="ARBA00004370"/>
    </source>
</evidence>
<proteinExistence type="predicted"/>
<gene>
    <name evidence="6" type="ORF">US53_C0026G0006</name>
</gene>
<dbReference type="Pfam" id="PF00905">
    <property type="entry name" value="Transpeptidase"/>
    <property type="match status" value="1"/>
</dbReference>
<dbReference type="Pfam" id="PF03717">
    <property type="entry name" value="PBP_dimer"/>
    <property type="match status" value="1"/>
</dbReference>
<name>A0A0G0H1R0_9BACT</name>
<evidence type="ECO:0000259" key="5">
    <source>
        <dbReference type="Pfam" id="PF03717"/>
    </source>
</evidence>
<dbReference type="GO" id="GO:0008658">
    <property type="term" value="F:penicillin binding"/>
    <property type="evidence" value="ECO:0007669"/>
    <property type="project" value="InterPro"/>
</dbReference>
<dbReference type="InterPro" id="IPR001460">
    <property type="entry name" value="PCN-bd_Tpept"/>
</dbReference>
<dbReference type="InterPro" id="IPR012338">
    <property type="entry name" value="Beta-lactam/transpept-like"/>
</dbReference>
<dbReference type="STRING" id="1618545.US53_C0026G0006"/>
<keyword evidence="2 3" id="KW-0472">Membrane</keyword>
<keyword evidence="6" id="KW-0808">Transferase</keyword>
<sequence length="570" mass="63097">MDKRIAFVKILFIVGFAIVLVRLFYWQVVKSSELSVEARNQYNSGNIIKSLRGEILSSDKSWLVARSDVWKVYASIPSLDMETGKLADKLAPYFVEPIESEADEKDLLNESARLKKVLNRGGVWVLLQDRISDDTRKRIEALGLSGIEFEQEEGRIYPEASSAAHLLGFLGQDAEGNNLGYFGLEGYYDTSLSGREGYSYYEKDASGLPILLGQNRQISAIHGVNLLTGIDKTIQLRLNSKLQDGMSKYGAQEVTGIILEPRTGKILAMSSFPSYDPSKYYNFDDSLFKDPAISSSFEPGSIFKVIVMAAGLDSGVIKPDTKCDICSGKLVIGEYSVRTWNNEYRPNSTMVDVIVNSDNVGMSFVGRKLGEGRLRDYLEKFGIGQKTGIDLQGEMTPKLRDKWSEIDVATASFGQGIAVTPIQMINAVGAIANNGIIVKPHIVEKIVGDNWEEDVKTDSGERVISEKAAREVTAMMVEAAKNGEAKWTYQKGLKVAGKTGTAQIPIEGHYDEEKTIASFIGFAPYDNPRFLMLITLKEPSTSPWASETAAPLWYSMARDLYVYMGLQPED</sequence>
<comment type="subcellular location">
    <subcellularLocation>
        <location evidence="1">Membrane</location>
    </subcellularLocation>
</comment>
<evidence type="ECO:0000313" key="6">
    <source>
        <dbReference type="EMBL" id="KKQ37168.1"/>
    </source>
</evidence>
<dbReference type="GO" id="GO:0016740">
    <property type="term" value="F:transferase activity"/>
    <property type="evidence" value="ECO:0007669"/>
    <property type="project" value="UniProtKB-KW"/>
</dbReference>
<feature type="transmembrane region" description="Helical" evidence="3">
    <location>
        <begin position="7"/>
        <end position="26"/>
    </location>
</feature>
<dbReference type="PANTHER" id="PTHR30627">
    <property type="entry name" value="PEPTIDOGLYCAN D,D-TRANSPEPTIDASE"/>
    <property type="match status" value="1"/>
</dbReference>
<reference evidence="6 7" key="1">
    <citation type="journal article" date="2015" name="Nature">
        <title>rRNA introns, odd ribosomes, and small enigmatic genomes across a large radiation of phyla.</title>
        <authorList>
            <person name="Brown C.T."/>
            <person name="Hug L.A."/>
            <person name="Thomas B.C."/>
            <person name="Sharon I."/>
            <person name="Castelle C.J."/>
            <person name="Singh A."/>
            <person name="Wilkins M.J."/>
            <person name="Williams K.H."/>
            <person name="Banfield J.F."/>
        </authorList>
    </citation>
    <scope>NUCLEOTIDE SEQUENCE [LARGE SCALE GENOMIC DNA]</scope>
</reference>
<keyword evidence="3" id="KW-0812">Transmembrane</keyword>
<feature type="domain" description="Penicillin-binding protein dimerisation" evidence="5">
    <location>
        <begin position="48"/>
        <end position="208"/>
    </location>
</feature>
<accession>A0A0G0H1R0</accession>
<dbReference type="SUPFAM" id="SSF56519">
    <property type="entry name" value="Penicillin binding protein dimerisation domain"/>
    <property type="match status" value="1"/>
</dbReference>
<feature type="domain" description="Penicillin-binding protein transpeptidase" evidence="4">
    <location>
        <begin position="256"/>
        <end position="552"/>
    </location>
</feature>
<evidence type="ECO:0000313" key="7">
    <source>
        <dbReference type="Proteomes" id="UP000034591"/>
    </source>
</evidence>
<protein>
    <submittedName>
        <fullName evidence="6">Peptidoglycan glycosyltransferase</fullName>
    </submittedName>
</protein>
<dbReference type="GO" id="GO:0005886">
    <property type="term" value="C:plasma membrane"/>
    <property type="evidence" value="ECO:0007669"/>
    <property type="project" value="TreeGrafter"/>
</dbReference>
<dbReference type="AlphaFoldDB" id="A0A0G0H1R0"/>
<evidence type="ECO:0000256" key="3">
    <source>
        <dbReference type="SAM" id="Phobius"/>
    </source>
</evidence>
<comment type="caution">
    <text evidence="6">The sequence shown here is derived from an EMBL/GenBank/DDBJ whole genome shotgun (WGS) entry which is preliminary data.</text>
</comment>
<dbReference type="EMBL" id="LBTI01000026">
    <property type="protein sequence ID" value="KKQ37168.1"/>
    <property type="molecule type" value="Genomic_DNA"/>
</dbReference>
<dbReference type="Gene3D" id="3.30.450.330">
    <property type="match status" value="1"/>
</dbReference>
<evidence type="ECO:0000256" key="2">
    <source>
        <dbReference type="ARBA" id="ARBA00023136"/>
    </source>
</evidence>
<dbReference type="Gene3D" id="3.90.1310.10">
    <property type="entry name" value="Penicillin-binding protein 2a (Domain 2)"/>
    <property type="match status" value="1"/>
</dbReference>
<dbReference type="SUPFAM" id="SSF56601">
    <property type="entry name" value="beta-lactamase/transpeptidase-like"/>
    <property type="match status" value="1"/>
</dbReference>
<dbReference type="Proteomes" id="UP000034591">
    <property type="component" value="Unassembled WGS sequence"/>
</dbReference>
<dbReference type="Gene3D" id="3.40.710.10">
    <property type="entry name" value="DD-peptidase/beta-lactamase superfamily"/>
    <property type="match status" value="1"/>
</dbReference>